<dbReference type="Proteomes" id="UP000017836">
    <property type="component" value="Unassembled WGS sequence"/>
</dbReference>
<evidence type="ECO:0000256" key="4">
    <source>
        <dbReference type="SAM" id="MobiDB-lite"/>
    </source>
</evidence>
<evidence type="ECO:0000256" key="1">
    <source>
        <dbReference type="ARBA" id="ARBA00023125"/>
    </source>
</evidence>
<reference evidence="6" key="1">
    <citation type="journal article" date="2013" name="Science">
        <title>The Amborella genome and the evolution of flowering plants.</title>
        <authorList>
            <consortium name="Amborella Genome Project"/>
        </authorList>
    </citation>
    <scope>NUCLEOTIDE SEQUENCE [LARGE SCALE GENOMIC DNA]</scope>
</reference>
<organism evidence="5 6">
    <name type="scientific">Amborella trichopoda</name>
    <dbReference type="NCBI Taxonomy" id="13333"/>
    <lineage>
        <taxon>Eukaryota</taxon>
        <taxon>Viridiplantae</taxon>
        <taxon>Streptophyta</taxon>
        <taxon>Embryophyta</taxon>
        <taxon>Tracheophyta</taxon>
        <taxon>Spermatophyta</taxon>
        <taxon>Magnoliopsida</taxon>
        <taxon>Amborellales</taxon>
        <taxon>Amborellaceae</taxon>
        <taxon>Amborella</taxon>
    </lineage>
</organism>
<feature type="compositionally biased region" description="Polar residues" evidence="4">
    <location>
        <begin position="26"/>
        <end position="38"/>
    </location>
</feature>
<accession>W1NIP9</accession>
<dbReference type="GO" id="GO:0003677">
    <property type="term" value="F:DNA binding"/>
    <property type="evidence" value="ECO:0007669"/>
    <property type="project" value="UniProtKB-KW"/>
</dbReference>
<feature type="region of interest" description="Disordered" evidence="4">
    <location>
        <begin position="1"/>
        <end position="51"/>
    </location>
</feature>
<keyword evidence="1" id="KW-0238">DNA-binding</keyword>
<dbReference type="HOGENOM" id="CLU_1752177_0_0_1"/>
<dbReference type="Gramene" id="ERM95642">
    <property type="protein sequence ID" value="ERM95642"/>
    <property type="gene ID" value="AMTR_s00023p00178300"/>
</dbReference>
<dbReference type="EMBL" id="KI397474">
    <property type="protein sequence ID" value="ERM95642.1"/>
    <property type="molecule type" value="Genomic_DNA"/>
</dbReference>
<proteinExistence type="predicted"/>
<dbReference type="Gene3D" id="1.10.10.60">
    <property type="entry name" value="Homeodomain-like"/>
    <property type="match status" value="1"/>
</dbReference>
<protein>
    <recommendedName>
        <fullName evidence="7">ELK domain-containing protein</fullName>
    </recommendedName>
</protein>
<sequence>MSKCGIKIREGTGATMSDEEDEFETESNQGTSESSAGGQDTFGFGPLLPTESERTLMERVRQELKIELKQGYKLKLEKVRDEILRKRKAGKLPNDMTSVLKNWWQQHSRWPYPTIFISRYKLKEKPSYWGNKLDIDLVHENLYIRCMEL</sequence>
<keyword evidence="6" id="KW-1185">Reference proteome</keyword>
<evidence type="ECO:0000256" key="3">
    <source>
        <dbReference type="ARBA" id="ARBA00023242"/>
    </source>
</evidence>
<name>W1NIP9_AMBTC</name>
<keyword evidence="3" id="KW-0539">Nucleus</keyword>
<evidence type="ECO:0000256" key="2">
    <source>
        <dbReference type="ARBA" id="ARBA00023155"/>
    </source>
</evidence>
<evidence type="ECO:0000313" key="6">
    <source>
        <dbReference type="Proteomes" id="UP000017836"/>
    </source>
</evidence>
<dbReference type="InterPro" id="IPR050224">
    <property type="entry name" value="TALE_homeobox"/>
</dbReference>
<evidence type="ECO:0008006" key="7">
    <source>
        <dbReference type="Google" id="ProtNLM"/>
    </source>
</evidence>
<gene>
    <name evidence="5" type="ORF">AMTR_s00023p00178300</name>
</gene>
<dbReference type="eggNOG" id="KOG0773">
    <property type="taxonomic scope" value="Eukaryota"/>
</dbReference>
<keyword evidence="2" id="KW-0371">Homeobox</keyword>
<dbReference type="PANTHER" id="PTHR11850">
    <property type="entry name" value="HOMEOBOX PROTEIN TRANSCRIPTION FACTORS"/>
    <property type="match status" value="1"/>
</dbReference>
<evidence type="ECO:0000313" key="5">
    <source>
        <dbReference type="EMBL" id="ERM95642.1"/>
    </source>
</evidence>
<dbReference type="AlphaFoldDB" id="W1NIP9"/>